<dbReference type="EMBL" id="CAJVPT010018111">
    <property type="protein sequence ID" value="CAG8631239.1"/>
    <property type="molecule type" value="Genomic_DNA"/>
</dbReference>
<keyword evidence="2" id="KW-1185">Reference proteome</keyword>
<protein>
    <submittedName>
        <fullName evidence="1">6035_t:CDS:1</fullName>
    </submittedName>
</protein>
<feature type="non-terminal residue" evidence="1">
    <location>
        <position position="372"/>
    </location>
</feature>
<evidence type="ECO:0000313" key="1">
    <source>
        <dbReference type="EMBL" id="CAG8631239.1"/>
    </source>
</evidence>
<sequence>MDLMKALRPSWWFSAHLHVRFTAEYDHTGGGVSDWGKGKGDSSYDRSSGPTRPNVAKNTDEIVMDEEDEDNELPTTSSLPAAPSGPARNTDEIVMDDEDDEPIATTSTAQQTEETPNLDDVVAQPAVASSSGASSDPTLPSTTKFLALDKCLPRRRFLEIVDIPSPQSHFPPRLTFDMEWLAISKAMHHLLSTDRKHSVQPRISLAKDWVKTELEWVKKKITSMKSEKGEQGTSSEQGTDEDFELEISRPEVMLSHDWPEGIYNHGDIEYLLKTKPWFKDGINKSDLGNPHAMTLLKTVRPSWWFSAHMHVRFTAEYNHTSESTSEWGRGAPSQGPAGPSIVKNADEIVMDDEDEDELPKLESLSQQNKGNS</sequence>
<comment type="caution">
    <text evidence="1">The sequence shown here is derived from an EMBL/GenBank/DDBJ whole genome shotgun (WGS) entry which is preliminary data.</text>
</comment>
<reference evidence="1" key="1">
    <citation type="submission" date="2021-06" db="EMBL/GenBank/DDBJ databases">
        <authorList>
            <person name="Kallberg Y."/>
            <person name="Tangrot J."/>
            <person name="Rosling A."/>
        </authorList>
    </citation>
    <scope>NUCLEOTIDE SEQUENCE</scope>
    <source>
        <strain evidence="1">CL356</strain>
    </source>
</reference>
<proteinExistence type="predicted"/>
<evidence type="ECO:0000313" key="2">
    <source>
        <dbReference type="Proteomes" id="UP000789525"/>
    </source>
</evidence>
<gene>
    <name evidence="1" type="ORF">ACOLOM_LOCUS7635</name>
</gene>
<name>A0ACA9N6C6_9GLOM</name>
<accession>A0ACA9N6C6</accession>
<dbReference type="Proteomes" id="UP000789525">
    <property type="component" value="Unassembled WGS sequence"/>
</dbReference>
<organism evidence="1 2">
    <name type="scientific">Acaulospora colombiana</name>
    <dbReference type="NCBI Taxonomy" id="27376"/>
    <lineage>
        <taxon>Eukaryota</taxon>
        <taxon>Fungi</taxon>
        <taxon>Fungi incertae sedis</taxon>
        <taxon>Mucoromycota</taxon>
        <taxon>Glomeromycotina</taxon>
        <taxon>Glomeromycetes</taxon>
        <taxon>Diversisporales</taxon>
        <taxon>Acaulosporaceae</taxon>
        <taxon>Acaulospora</taxon>
    </lineage>
</organism>